<dbReference type="RefSeq" id="WP_330152387.1">
    <property type="nucleotide sequence ID" value="NZ_JAUZMZ010000063.1"/>
</dbReference>
<sequence length="620" mass="69031">MRLRKVKIRNFRCYTDEIEVDFDSLTSIIGKNDAGKSTILEALAIFFDQQKPDADDAAKAGVKSDMSITCEFDQLPDRLVLDATSASSLSQEWLLNEAGRLEIRRTYNGDAKNPSCKVFLRAVHPTATGVADLLALKNADLKRRARELDADLAGVDQKVNAELRAAIRERVGELEVQACDIEVDTQPGAKELFARIKEAMPAFFLFRADRASTDQDSEAQDPMKVAVRLAIEEQKMALDKIAMAVNQQVAELIDQTLLKIKALSPELASELNPEISDPKWDSVFKISLTGDSTIPLNKRGSGVRRMVLLGFLQAQAESRRALNPDTGIIYAIEEPETSQHPDMQRSLLHAIEEIAEQDGYQVILTTHNPMLGRLLPTDTLRYVTVDSAGSREVRGPSEDTIREVARALGVLPDHDVRVFVGVEGKHDENFLKHASEILSKVDPQIASLVSLEESGRLIFIPVGGSNVGLWVSRLHHLDRPEYHIFDRDNEPPAKPHYEEPALKINSRENCRAVHTSKRELENYIHPQAISAERPEVAIPVILDFDDVPLIAAQKVHAASDSEVAWSDVSDERKGKKVSRVKAWLNNQAVSRMTPEFFAVSDPRGEITAWLRDITALARKS</sequence>
<dbReference type="InterPro" id="IPR041685">
    <property type="entry name" value="AAA_GajA/Old/RecF-like"/>
</dbReference>
<reference evidence="3 4" key="1">
    <citation type="submission" date="2023-08" db="EMBL/GenBank/DDBJ databases">
        <authorList>
            <person name="Girao M."/>
            <person name="Carvalho M.F."/>
        </authorList>
    </citation>
    <scope>NUCLEOTIDE SEQUENCE [LARGE SCALE GENOMIC DNA]</scope>
    <source>
        <strain evidence="3 4">CC-R104</strain>
    </source>
</reference>
<keyword evidence="3" id="KW-0067">ATP-binding</keyword>
<proteinExistence type="predicted"/>
<evidence type="ECO:0000313" key="4">
    <source>
        <dbReference type="Proteomes" id="UP001331936"/>
    </source>
</evidence>
<keyword evidence="1" id="KW-0175">Coiled coil</keyword>
<keyword evidence="3" id="KW-0547">Nucleotide-binding</keyword>
<dbReference type="Proteomes" id="UP001331936">
    <property type="component" value="Unassembled WGS sequence"/>
</dbReference>
<dbReference type="GO" id="GO:0005524">
    <property type="term" value="F:ATP binding"/>
    <property type="evidence" value="ECO:0007669"/>
    <property type="project" value="UniProtKB-KW"/>
</dbReference>
<protein>
    <submittedName>
        <fullName evidence="3">ATP-binding protein</fullName>
    </submittedName>
</protein>
<evidence type="ECO:0000259" key="2">
    <source>
        <dbReference type="Pfam" id="PF13175"/>
    </source>
</evidence>
<dbReference type="PANTHER" id="PTHR43581">
    <property type="entry name" value="ATP/GTP PHOSPHATASE"/>
    <property type="match status" value="1"/>
</dbReference>
<dbReference type="EMBL" id="JAUZMZ010000063">
    <property type="protein sequence ID" value="MEE2032968.1"/>
    <property type="molecule type" value="Genomic_DNA"/>
</dbReference>
<dbReference type="SUPFAM" id="SSF52540">
    <property type="entry name" value="P-loop containing nucleoside triphosphate hydrolases"/>
    <property type="match status" value="1"/>
</dbReference>
<gene>
    <name evidence="3" type="ORF">Q8814_12725</name>
</gene>
<name>A0ABU7JSG8_9NOCA</name>
<evidence type="ECO:0000313" key="3">
    <source>
        <dbReference type="EMBL" id="MEE2032968.1"/>
    </source>
</evidence>
<organism evidence="3 4">
    <name type="scientific">Rhodococcus chondri</name>
    <dbReference type="NCBI Taxonomy" id="3065941"/>
    <lineage>
        <taxon>Bacteria</taxon>
        <taxon>Bacillati</taxon>
        <taxon>Actinomycetota</taxon>
        <taxon>Actinomycetes</taxon>
        <taxon>Mycobacteriales</taxon>
        <taxon>Nocardiaceae</taxon>
        <taxon>Rhodococcus</taxon>
    </lineage>
</organism>
<dbReference type="PANTHER" id="PTHR43581:SF4">
    <property type="entry name" value="ATP_GTP PHOSPHATASE"/>
    <property type="match status" value="1"/>
</dbReference>
<dbReference type="InterPro" id="IPR027417">
    <property type="entry name" value="P-loop_NTPase"/>
</dbReference>
<dbReference type="Gene3D" id="3.40.50.300">
    <property type="entry name" value="P-loop containing nucleotide triphosphate hydrolases"/>
    <property type="match status" value="1"/>
</dbReference>
<feature type="domain" description="Endonuclease GajA/Old nuclease/RecF-like AAA" evidence="2">
    <location>
        <begin position="1"/>
        <end position="370"/>
    </location>
</feature>
<feature type="coiled-coil region" evidence="1">
    <location>
        <begin position="131"/>
        <end position="158"/>
    </location>
</feature>
<accession>A0ABU7JSG8</accession>
<keyword evidence="4" id="KW-1185">Reference proteome</keyword>
<dbReference type="Pfam" id="PF13175">
    <property type="entry name" value="AAA_15"/>
    <property type="match status" value="1"/>
</dbReference>
<comment type="caution">
    <text evidence="3">The sequence shown here is derived from an EMBL/GenBank/DDBJ whole genome shotgun (WGS) entry which is preliminary data.</text>
</comment>
<evidence type="ECO:0000256" key="1">
    <source>
        <dbReference type="SAM" id="Coils"/>
    </source>
</evidence>
<dbReference type="InterPro" id="IPR051396">
    <property type="entry name" value="Bact_Antivir_Def_Nuclease"/>
</dbReference>